<keyword evidence="4" id="KW-0804">Transcription</keyword>
<protein>
    <submittedName>
        <fullName evidence="7">RNA polymerase sigma factor SigB</fullName>
    </submittedName>
    <submittedName>
        <fullName evidence="6">RNA polymerase sigma-B factor</fullName>
    </submittedName>
</protein>
<proteinExistence type="predicted"/>
<dbReference type="InterPro" id="IPR013325">
    <property type="entry name" value="RNA_pol_sigma_r2"/>
</dbReference>
<gene>
    <name evidence="7" type="primary">sigB</name>
    <name evidence="6" type="ORF">BF38_2229</name>
    <name evidence="7" type="ORF">FOC89_18820</name>
</gene>
<dbReference type="Pfam" id="PF04545">
    <property type="entry name" value="Sigma70_r4"/>
    <property type="match status" value="1"/>
</dbReference>
<dbReference type="Pfam" id="PF04542">
    <property type="entry name" value="Sigma70_r2"/>
    <property type="match status" value="1"/>
</dbReference>
<feature type="domain" description="RNA polymerase sigma-70" evidence="5">
    <location>
        <begin position="59"/>
        <end position="72"/>
    </location>
</feature>
<keyword evidence="2" id="KW-0731">Sigma factor</keyword>
<organism evidence="7 9">
    <name type="scientific">Bacillus thuringiensis</name>
    <dbReference type="NCBI Taxonomy" id="1428"/>
    <lineage>
        <taxon>Bacteria</taxon>
        <taxon>Bacillati</taxon>
        <taxon>Bacillota</taxon>
        <taxon>Bacilli</taxon>
        <taxon>Bacillales</taxon>
        <taxon>Bacillaceae</taxon>
        <taxon>Bacillus</taxon>
        <taxon>Bacillus cereus group</taxon>
    </lineage>
</organism>
<dbReference type="Pfam" id="PF04539">
    <property type="entry name" value="Sigma70_r3"/>
    <property type="match status" value="1"/>
</dbReference>
<dbReference type="InterPro" id="IPR013324">
    <property type="entry name" value="RNA_pol_sigma_r3/r4-like"/>
</dbReference>
<dbReference type="PRINTS" id="PR00046">
    <property type="entry name" value="SIGMA70FCT"/>
</dbReference>
<evidence type="ECO:0000259" key="5">
    <source>
        <dbReference type="PROSITE" id="PS00715"/>
    </source>
</evidence>
<dbReference type="InterPro" id="IPR014322">
    <property type="entry name" value="RNA_pol_sigma-B/F/G"/>
</dbReference>
<sequence length="258" mass="29434">MMEIQSQPTNLTKEDVIKLIAEFQQNQCGEAQERLVDHYKNLVYSIAYRYSKGGPMHEDIIQVGMLGLLGAIRRYDYSIGNAFEPFAIPTIVGEIKKYLRDKTWGIHVPRRIKDLGGKIKLAIEELTDHLQRSPKIIEIADHLGLSEEEVLEIMDAKNNYRVSSLDDVVENASDGSSVARIESVGEVEQGYEETERRLVLKDIFNVLNETEKSVIHYIFEENLNQKDTGERLGISQMHVSRIKRQAISKLKQAAFLDT</sequence>
<dbReference type="OMA" id="LMMENRM"/>
<keyword evidence="3" id="KW-0238">DNA-binding</keyword>
<evidence type="ECO:0000313" key="9">
    <source>
        <dbReference type="Proteomes" id="UP000501107"/>
    </source>
</evidence>
<dbReference type="InterPro" id="IPR007630">
    <property type="entry name" value="RNA_pol_sigma70_r4"/>
</dbReference>
<dbReference type="Gene3D" id="1.20.140.160">
    <property type="match status" value="1"/>
</dbReference>
<accession>A0A0B5WAY8</accession>
<dbReference type="GO" id="GO:0006352">
    <property type="term" value="P:DNA-templated transcription initiation"/>
    <property type="evidence" value="ECO:0007669"/>
    <property type="project" value="InterPro"/>
</dbReference>
<dbReference type="InterPro" id="IPR014288">
    <property type="entry name" value="RNA_pol_sigma-B"/>
</dbReference>
<dbReference type="CDD" id="cd06171">
    <property type="entry name" value="Sigma70_r4"/>
    <property type="match status" value="1"/>
</dbReference>
<dbReference type="InterPro" id="IPR007627">
    <property type="entry name" value="RNA_pol_sigma70_r2"/>
</dbReference>
<dbReference type="KEGG" id="btw:BF38_2229"/>
<reference evidence="7 9" key="2">
    <citation type="submission" date="2020-05" db="EMBL/GenBank/DDBJ databases">
        <title>FDA dAtabase for Regulatory Grade micrObial Sequences (FDA-ARGOS): Supporting development and validation of Infectious Disease Dx tests.</title>
        <authorList>
            <person name="Nelson B."/>
            <person name="Plummer A."/>
            <person name="Tallon L."/>
            <person name="Sadzewicz L."/>
            <person name="Zhao X."/>
            <person name="Vavikolanu K."/>
            <person name="Mehta A."/>
            <person name="Aluvathingal J."/>
            <person name="Nadendla S."/>
            <person name="Myers T."/>
            <person name="Yan Y."/>
            <person name="Sichtig H."/>
        </authorList>
    </citation>
    <scope>NUCLEOTIDE SEQUENCE [LARGE SCALE GENOMIC DNA]</scope>
    <source>
        <strain evidence="7 9">FDAARGOS_795</strain>
    </source>
</reference>
<dbReference type="NCBIfam" id="TIGR02980">
    <property type="entry name" value="SigBFG"/>
    <property type="match status" value="1"/>
</dbReference>
<dbReference type="PANTHER" id="PTHR30385">
    <property type="entry name" value="SIGMA FACTOR F FLAGELLAR"/>
    <property type="match status" value="1"/>
</dbReference>
<evidence type="ECO:0000256" key="1">
    <source>
        <dbReference type="ARBA" id="ARBA00023015"/>
    </source>
</evidence>
<dbReference type="SUPFAM" id="SSF88659">
    <property type="entry name" value="Sigma3 and sigma4 domains of RNA polymerase sigma factors"/>
    <property type="match status" value="2"/>
</dbReference>
<dbReference type="Proteomes" id="UP000031876">
    <property type="component" value="Chromosome"/>
</dbReference>
<dbReference type="AlphaFoldDB" id="A0A0B5WAY8"/>
<evidence type="ECO:0000256" key="4">
    <source>
        <dbReference type="ARBA" id="ARBA00023163"/>
    </source>
</evidence>
<dbReference type="InterPro" id="IPR007624">
    <property type="entry name" value="RNA_pol_sigma70_r3"/>
</dbReference>
<dbReference type="SUPFAM" id="SSF88946">
    <property type="entry name" value="Sigma2 domain of RNA polymerase sigma factors"/>
    <property type="match status" value="1"/>
</dbReference>
<dbReference type="InterPro" id="IPR014284">
    <property type="entry name" value="RNA_pol_sigma-70_dom"/>
</dbReference>
<evidence type="ECO:0000313" key="6">
    <source>
        <dbReference type="EMBL" id="AJG76984.1"/>
    </source>
</evidence>
<dbReference type="EMBL" id="CP053980">
    <property type="protein sequence ID" value="QKH25890.1"/>
    <property type="molecule type" value="Genomic_DNA"/>
</dbReference>
<dbReference type="Gene3D" id="1.20.120.1810">
    <property type="match status" value="1"/>
</dbReference>
<dbReference type="EMBL" id="CP009335">
    <property type="protein sequence ID" value="AJG76984.1"/>
    <property type="molecule type" value="Genomic_DNA"/>
</dbReference>
<evidence type="ECO:0000256" key="2">
    <source>
        <dbReference type="ARBA" id="ARBA00023082"/>
    </source>
</evidence>
<evidence type="ECO:0000256" key="3">
    <source>
        <dbReference type="ARBA" id="ARBA00023125"/>
    </source>
</evidence>
<dbReference type="NCBIfam" id="TIGR02941">
    <property type="entry name" value="Sigma_B"/>
    <property type="match status" value="1"/>
</dbReference>
<dbReference type="PANTHER" id="PTHR30385:SF4">
    <property type="entry name" value="RNA POLYMERASE SIGMA-E FACTOR"/>
    <property type="match status" value="1"/>
</dbReference>
<dbReference type="NCBIfam" id="TIGR02937">
    <property type="entry name" value="sigma70-ECF"/>
    <property type="match status" value="1"/>
</dbReference>
<reference evidence="6 8" key="1">
    <citation type="journal article" date="2015" name="Genome Announc.">
        <title>Complete genome sequences for 35 biothreat assay-relevant bacillus species.</title>
        <authorList>
            <person name="Johnson S.L."/>
            <person name="Daligault H.E."/>
            <person name="Davenport K.W."/>
            <person name="Jaissle J."/>
            <person name="Frey K.G."/>
            <person name="Ladner J.T."/>
            <person name="Broomall S.M."/>
            <person name="Bishop-Lilly K.A."/>
            <person name="Bruce D.C."/>
            <person name="Gibbons H.S."/>
            <person name="Coyne S.R."/>
            <person name="Lo C.C."/>
            <person name="Meincke L."/>
            <person name="Munk A.C."/>
            <person name="Koroleva G.I."/>
            <person name="Rosenzweig C.N."/>
            <person name="Palacios G.F."/>
            <person name="Redden C.L."/>
            <person name="Minogue T.D."/>
            <person name="Chain P.S."/>
        </authorList>
    </citation>
    <scope>NUCLEOTIDE SEQUENCE [LARGE SCALE GENOMIC DNA]</scope>
    <source>
        <strain evidence="6 8">HD1011</strain>
    </source>
</reference>
<dbReference type="Proteomes" id="UP000501107">
    <property type="component" value="Chromosome"/>
</dbReference>
<name>A0A0B5WAY8_BACTU</name>
<dbReference type="InterPro" id="IPR000943">
    <property type="entry name" value="RNA_pol_sigma70"/>
</dbReference>
<evidence type="ECO:0000313" key="7">
    <source>
        <dbReference type="EMBL" id="QKH25890.1"/>
    </source>
</evidence>
<dbReference type="GO" id="GO:0003677">
    <property type="term" value="F:DNA binding"/>
    <property type="evidence" value="ECO:0007669"/>
    <property type="project" value="UniProtKB-KW"/>
</dbReference>
<dbReference type="GO" id="GO:0016987">
    <property type="term" value="F:sigma factor activity"/>
    <property type="evidence" value="ECO:0007669"/>
    <property type="project" value="UniProtKB-KW"/>
</dbReference>
<keyword evidence="1" id="KW-0805">Transcription regulation</keyword>
<dbReference type="RefSeq" id="WP_002157437.1">
    <property type="nucleotide sequence ID" value="NZ_CP009335.1"/>
</dbReference>
<evidence type="ECO:0000313" key="8">
    <source>
        <dbReference type="Proteomes" id="UP000031876"/>
    </source>
</evidence>
<dbReference type="PROSITE" id="PS00715">
    <property type="entry name" value="SIGMA70_1"/>
    <property type="match status" value="1"/>
</dbReference>